<dbReference type="AlphaFoldDB" id="A0AA92C6U0"/>
<sequence>MSPEENRDRTRTQGGSSVKQMAFELQYLDGGVEYFRVVDMDEFLSGRTSVVESRSKLTAQESAQKQIELILEQNPRLHEALKAPGHAGLTVKDLASLALFEQALQRVQQEDAYDSSLKKTSVSEPLPQSVTTAPSLQRQENKENETDEVKNLSRWERLTTAFQQGDDEATVQGNEYFQDLSIALESSALNRLFDDAGRKLDESLLTNDDGTPNLFGRFTNYVRKNASAGDQFPREQVGGADVTIEQRVAAIKKRGYSPLYYSSKERLAKMEKDGFKVKSYDDVDGFDSALMYIGENVAKETPKILTSMASGLFSIIFTTADNAASVNKELKEKLPDMPLERRVAVATGVGVFLTAWDNVPFLFGKFAKGGRLRATDIISDAARPTTLRSIGGFVGETIKSGAEGGANELIKEGVTMGAPAVLGARYEDKEAADRLINKLLSGAVVGGGEHIFKGATESLLRAARRWRSERFKASEAADTKNAMDQMSDAAANSDIRTQHPEAFREFVAKMTKGTNVRQVYIPVDKIDEIVQRHGGNPAKVLEAWHVDKADWETAHQTRGSVKFSIEDYETYVAGGQYDLDLRPHISLDPSAKTHAEGLEFKGKESELVAQAEKDAKAALVIREQNKTISQAEYQRDVESRQASGASPEQAHSGALAVTTMRTVRIGKSGRTPDDFGLDNTSSANASSTNQGQSRAVSEGAGPAQPPPSRVEDGANGNIAPVRAPGDKGASVFPATGAASNARVPGATLGQKGPRLGSVPESIGGSMPTEQLKRMLQSSTAPASRLEPPGPSPKILDQQGPAVPTDTPWSARRDKLERNGR</sequence>
<dbReference type="Proteomes" id="UP000244335">
    <property type="component" value="Unassembled WGS sequence"/>
</dbReference>
<evidence type="ECO:0000313" key="3">
    <source>
        <dbReference type="Proteomes" id="UP000244335"/>
    </source>
</evidence>
<feature type="compositionally biased region" description="Polar residues" evidence="1">
    <location>
        <begin position="118"/>
        <end position="138"/>
    </location>
</feature>
<feature type="compositionally biased region" description="Low complexity" evidence="1">
    <location>
        <begin position="679"/>
        <end position="689"/>
    </location>
</feature>
<evidence type="ECO:0000256" key="1">
    <source>
        <dbReference type="SAM" id="MobiDB-lite"/>
    </source>
</evidence>
<comment type="caution">
    <text evidence="2">The sequence shown here is derived from an EMBL/GenBank/DDBJ whole genome shotgun (WGS) entry which is preliminary data.</text>
</comment>
<evidence type="ECO:0000313" key="2">
    <source>
        <dbReference type="EMBL" id="PVE57162.1"/>
    </source>
</evidence>
<name>A0AA92C6U0_RHIRH</name>
<gene>
    <name evidence="2" type="ORF">DC430_05405</name>
</gene>
<proteinExistence type="predicted"/>
<feature type="compositionally biased region" description="Basic and acidic residues" evidence="1">
    <location>
        <begin position="810"/>
        <end position="820"/>
    </location>
</feature>
<feature type="compositionally biased region" description="Basic and acidic residues" evidence="1">
    <location>
        <begin position="139"/>
        <end position="149"/>
    </location>
</feature>
<reference evidence="2 3" key="1">
    <citation type="submission" date="2018-04" db="EMBL/GenBank/DDBJ databases">
        <authorList>
            <person name="Hagen T."/>
        </authorList>
    </citation>
    <scope>NUCLEOTIDE SEQUENCE [LARGE SCALE GENOMIC DNA]</scope>
    <source>
        <strain evidence="2 3">TPD7009</strain>
    </source>
</reference>
<feature type="region of interest" description="Disordered" evidence="1">
    <location>
        <begin position="631"/>
        <end position="820"/>
    </location>
</feature>
<accession>A0AA92C6U0</accession>
<organism evidence="2 3">
    <name type="scientific">Rhizobium rhizogenes</name>
    <name type="common">Agrobacterium rhizogenes</name>
    <dbReference type="NCBI Taxonomy" id="359"/>
    <lineage>
        <taxon>Bacteria</taxon>
        <taxon>Pseudomonadati</taxon>
        <taxon>Pseudomonadota</taxon>
        <taxon>Alphaproteobacteria</taxon>
        <taxon>Hyphomicrobiales</taxon>
        <taxon>Rhizobiaceae</taxon>
        <taxon>Rhizobium/Agrobacterium group</taxon>
        <taxon>Rhizobium</taxon>
    </lineage>
</organism>
<feature type="region of interest" description="Disordered" evidence="1">
    <location>
        <begin position="115"/>
        <end position="149"/>
    </location>
</feature>
<protein>
    <recommendedName>
        <fullName evidence="4">Large polyvalent protein associated domain-containing protein</fullName>
    </recommendedName>
</protein>
<dbReference type="RefSeq" id="WP_116491942.1">
    <property type="nucleotide sequence ID" value="NZ_QDFR01000001.1"/>
</dbReference>
<dbReference type="EMBL" id="QDFR01000001">
    <property type="protein sequence ID" value="PVE57162.1"/>
    <property type="molecule type" value="Genomic_DNA"/>
</dbReference>
<evidence type="ECO:0008006" key="4">
    <source>
        <dbReference type="Google" id="ProtNLM"/>
    </source>
</evidence>